<dbReference type="InterPro" id="IPR043136">
    <property type="entry name" value="B30.2/SPRY_sf"/>
</dbReference>
<dbReference type="PROSITE" id="PS50824">
    <property type="entry name" value="DAPIN"/>
    <property type="match status" value="1"/>
</dbReference>
<keyword evidence="9" id="KW-0493">Microtubule</keyword>
<feature type="region of interest" description="Disordered" evidence="24">
    <location>
        <begin position="386"/>
        <end position="415"/>
    </location>
</feature>
<reference evidence="28" key="2">
    <citation type="submission" date="2016-12" db="EMBL/GenBank/DDBJ databases">
        <title>Mouse lemur reference genome and diversity panel.</title>
        <authorList>
            <person name="Harris R."/>
            <person name="Larsen P."/>
            <person name="Liu Y."/>
            <person name="Hughes D.S."/>
            <person name="Murali S."/>
            <person name="Raveendran M."/>
            <person name="Korchina V."/>
            <person name="Wang M."/>
            <person name="Jhangiani S."/>
            <person name="Bandaranaike D."/>
            <person name="Bellair M."/>
            <person name="Blankenburg K."/>
            <person name="Chao H."/>
            <person name="Dahdouli M."/>
            <person name="Dinh H."/>
            <person name="Doddapaneni H."/>
            <person name="English A."/>
            <person name="Firestine M."/>
            <person name="Gnanaolivu R."/>
            <person name="Gross S."/>
            <person name="Hernandez B."/>
            <person name="Javaid M."/>
            <person name="Jayaseelan J."/>
            <person name="Jones J."/>
            <person name="Khan Z."/>
            <person name="Kovar C."/>
            <person name="Kurapati P."/>
            <person name="Le B."/>
            <person name="Lee S."/>
            <person name="Li M."/>
            <person name="Mathew T."/>
            <person name="Narasimhan A."/>
            <person name="Ngo D."/>
            <person name="Nguyen L."/>
            <person name="Okwuonu G."/>
            <person name="Ongeri F."/>
            <person name="Osuji N."/>
            <person name="Pu L.-L."/>
            <person name="Puazo M."/>
            <person name="Quiroz J."/>
            <person name="Raj R."/>
            <person name="Rajbhandari K."/>
            <person name="Reid J.G."/>
            <person name="Santibanez J."/>
            <person name="Sexton D."/>
            <person name="Skinner E."/>
            <person name="Vee V."/>
            <person name="Weissenberger G."/>
            <person name="Wu Y."/>
            <person name="Xin Y."/>
            <person name="Han Y."/>
            <person name="Campbell C."/>
            <person name="Brown A."/>
            <person name="Sullivan B."/>
            <person name="Shelton J."/>
            <person name="Brown S."/>
            <person name="Dudchenko O."/>
            <person name="Machol I."/>
            <person name="Durand N."/>
            <person name="Shamim M."/>
            <person name="Lieberman A."/>
            <person name="Muzny D.M."/>
            <person name="Richards S."/>
            <person name="Yoder A."/>
            <person name="Worley K.C."/>
            <person name="Rogers J."/>
            <person name="Gibbs R.A."/>
        </authorList>
    </citation>
    <scope>NUCLEOTIDE SEQUENCE [LARGE SCALE GENOMIC DNA]</scope>
</reference>
<dbReference type="InterPro" id="IPR003877">
    <property type="entry name" value="SPRY_dom"/>
</dbReference>
<keyword evidence="7" id="KW-0597">Phosphoprotein</keyword>
<dbReference type="Gene3D" id="3.30.160.60">
    <property type="entry name" value="Classic Zinc Finger"/>
    <property type="match status" value="1"/>
</dbReference>
<evidence type="ECO:0000256" key="5">
    <source>
        <dbReference type="ARBA" id="ARBA00004510"/>
    </source>
</evidence>
<evidence type="ECO:0000256" key="7">
    <source>
        <dbReference type="ARBA" id="ARBA00022553"/>
    </source>
</evidence>
<keyword evidence="19" id="KW-0966">Cell projection</keyword>
<dbReference type="FunFam" id="2.60.120.920:FF:000004">
    <property type="entry name" value="Butyrophilin subfamily 1 member A1"/>
    <property type="match status" value="1"/>
</dbReference>
<keyword evidence="18" id="KW-0539">Nucleus</keyword>
<sequence>MARTLSDHLLSTLEELVPYDLEKFKFKLQNTSLEKEHSRIPRGQLQTARPVKVATLLITYYGEEYAVRLTLQVLRAINQRLLAEELHRATSQEYPTPESGTDSSTASCSAGENKLKSLKVTDCPNGDQGSDAAASLTSSQPEVGRGPLRKPLSKRRDPKAPEGLEALGRPSLRGAALLSKRGSGLGKAPGLPVVSAGLRRNASSAGRLQGFYNGSLGRRESKKYEVYLPSGKKRPKSLEFTGELPNPETLQTQEEMRTANPDSAATSRGVATVDVGATASREKGSRNTENSVVLQGGTLRNTLSDTLLAREERATVPWEKNGTGGPETPETMGKLVGSVLHASSNPEVPESSGSTPGKASGPLCHAQEGDPVGGCVQDACSCPVASGEPKASGSRSPPCTRCQARKNSGSLSPQPLPQCKRHKQVQLLFCEDHREPICLICRLSLEHRGHQVRPIEEAALEYKEQIQKQLEHLKELRKHGEEQRSQGDKKTANFLKQTETQKQRVRSQVEQLCKFLEQQEKVFVAWLEELGQTISQVRETYGTQVSQDITLLDTLIGELEAKQHQSEWELLQDIGDTLHRARTVPVPKLWATPPEMKEKIHLFYKKSEFVEKSMRHFSEKLLSEMETFNVPELIRAQAHAVNVILDAETAHPKLTISDDLKSVRLGNKWEWLPDAPERFNNCIIALGSPSFLSGCYYWEVEVGDKTAWVLGVCKSSLSRKGSITLTPENGYWVVMMMKRNEYQASTCPPARLLMKEPPRRVGIFLDYKAREISFYNVTARSHIYTFTSISSSTPLQPIFSPGMPDGGKNTGPLTICPVDDQGPH</sequence>
<dbReference type="InterPro" id="IPR050143">
    <property type="entry name" value="TRIM/RBCC"/>
</dbReference>
<dbReference type="GeneTree" id="ENSGT00940000161955"/>
<dbReference type="InterPro" id="IPR006574">
    <property type="entry name" value="PRY"/>
</dbReference>
<dbReference type="SMART" id="SM00589">
    <property type="entry name" value="PRY"/>
    <property type="match status" value="1"/>
</dbReference>
<feature type="compositionally biased region" description="Polar residues" evidence="24">
    <location>
        <begin position="91"/>
        <end position="110"/>
    </location>
</feature>
<dbReference type="Pfam" id="PF00643">
    <property type="entry name" value="zf-B_box"/>
    <property type="match status" value="1"/>
</dbReference>
<dbReference type="CDD" id="cd19771">
    <property type="entry name" value="Bbox2_TRIM20"/>
    <property type="match status" value="1"/>
</dbReference>
<keyword evidence="10" id="KW-0479">Metal-binding</keyword>
<feature type="domain" description="Pyrin" evidence="27">
    <location>
        <begin position="1"/>
        <end position="92"/>
    </location>
</feature>
<dbReference type="AlphaFoldDB" id="A0A8C5XE19"/>
<comment type="subunit">
    <text evidence="21">Homotrimer. Interacts (via the B box-type zinc finger) with PSTPIP1. Interacts (via the B30.2/SPRY domain) with several components of the inflammasome complex, including CASP1 p20 and p10 subunits, CASP5, PYCARD, NLRP1, NLRP2 and NLRP3, as well as with unprocessed IL1B; this interaction may lead to autophagic degradation of these proteins. Component of the AIM2 PANoptosome complex, a multiprotein complex that drives inflammatory cell death (PANoptosis). Interacts with NFKBIA and RELA. Interacts weakly with VASP and ACTR3. Interacts with active ULK1 (phosphorylated on 'Ser-317') and BECN1 simultaneously. Also interacts with ATG16L1 (via WD repeats), and with ATG8 family members, including GABARAP, GABARAPL1 and, to a lesser extent, GABARAPL2, MAP1LC3A/LC3A and MAP1LC3C/LC3C. Interacts with TRIM21. Interacts with YWHAB, YWHAE, YWHAG, YWHAH, YWHAQ and YWHAZ; the interaction is required for the down-regulation of pyrin pro-inflammatory activity.</text>
</comment>
<dbReference type="GO" id="GO:0005886">
    <property type="term" value="C:plasma membrane"/>
    <property type="evidence" value="ECO:0007669"/>
    <property type="project" value="Ensembl"/>
</dbReference>
<dbReference type="GeneID" id="105859682"/>
<dbReference type="FunFam" id="1.10.533.10:FF:000048">
    <property type="entry name" value="MEFV, pyrin innate immunity regulator"/>
    <property type="match status" value="1"/>
</dbReference>
<feature type="region of interest" description="Disordered" evidence="24">
    <location>
        <begin position="342"/>
        <end position="365"/>
    </location>
</feature>
<dbReference type="GO" id="GO:0031410">
    <property type="term" value="C:cytoplasmic vesicle"/>
    <property type="evidence" value="ECO:0007669"/>
    <property type="project" value="UniProtKB-KW"/>
</dbReference>
<keyword evidence="29" id="KW-1185">Reference proteome</keyword>
<dbReference type="GO" id="GO:0071641">
    <property type="term" value="P:negative regulation of macrophage inflammatory protein 1 alpha production"/>
    <property type="evidence" value="ECO:0007669"/>
    <property type="project" value="Ensembl"/>
</dbReference>
<dbReference type="InterPro" id="IPR013320">
    <property type="entry name" value="ConA-like_dom_sf"/>
</dbReference>
<keyword evidence="11 23" id="KW-0863">Zinc-finger</keyword>
<dbReference type="Ensembl" id="ENSMICT00000013390.3">
    <property type="protein sequence ID" value="ENSMICP00000012211.2"/>
    <property type="gene ID" value="ENSMICG00000013388.3"/>
</dbReference>
<dbReference type="GO" id="GO:0032691">
    <property type="term" value="P:negative regulation of interleukin-1 beta production"/>
    <property type="evidence" value="ECO:0007669"/>
    <property type="project" value="Ensembl"/>
</dbReference>
<keyword evidence="13" id="KW-0391">Immunity</keyword>
<evidence type="ECO:0000256" key="1">
    <source>
        <dbReference type="ARBA" id="ARBA00004123"/>
    </source>
</evidence>
<evidence type="ECO:0000256" key="12">
    <source>
        <dbReference type="ARBA" id="ARBA00022833"/>
    </source>
</evidence>
<dbReference type="GO" id="GO:0005874">
    <property type="term" value="C:microtubule"/>
    <property type="evidence" value="ECO:0007669"/>
    <property type="project" value="UniProtKB-KW"/>
</dbReference>
<evidence type="ECO:0000256" key="8">
    <source>
        <dbReference type="ARBA" id="ARBA00022588"/>
    </source>
</evidence>
<gene>
    <name evidence="28 30" type="primary">MEFV</name>
</gene>
<protein>
    <recommendedName>
        <fullName evidence="22">Pyrin</fullName>
    </recommendedName>
</protein>
<dbReference type="GO" id="GO:0030027">
    <property type="term" value="C:lamellipodium"/>
    <property type="evidence" value="ECO:0007669"/>
    <property type="project" value="UniProtKB-SubCell"/>
</dbReference>
<organism evidence="28 29">
    <name type="scientific">Microcebus murinus</name>
    <name type="common">Gray mouse lemur</name>
    <name type="synonym">Lemur murinus</name>
    <dbReference type="NCBI Taxonomy" id="30608"/>
    <lineage>
        <taxon>Eukaryota</taxon>
        <taxon>Metazoa</taxon>
        <taxon>Chordata</taxon>
        <taxon>Craniata</taxon>
        <taxon>Vertebrata</taxon>
        <taxon>Euteleostomi</taxon>
        <taxon>Mammalia</taxon>
        <taxon>Eutheria</taxon>
        <taxon>Euarchontoglires</taxon>
        <taxon>Primates</taxon>
        <taxon>Strepsirrhini</taxon>
        <taxon>Lemuriformes</taxon>
        <taxon>Cheirogaleidae</taxon>
        <taxon>Microcebus</taxon>
    </lineage>
</organism>
<evidence type="ECO:0000256" key="18">
    <source>
        <dbReference type="ARBA" id="ARBA00023242"/>
    </source>
</evidence>
<dbReference type="InterPro" id="IPR011029">
    <property type="entry name" value="DEATH-like_dom_sf"/>
</dbReference>
<evidence type="ECO:0000256" key="3">
    <source>
        <dbReference type="ARBA" id="ARBA00004419"/>
    </source>
</evidence>
<keyword evidence="16" id="KW-0009">Actin-binding</keyword>
<dbReference type="GO" id="GO:0001726">
    <property type="term" value="C:ruffle"/>
    <property type="evidence" value="ECO:0007669"/>
    <property type="project" value="UniProtKB-SubCell"/>
</dbReference>
<dbReference type="GO" id="GO:0061702">
    <property type="term" value="C:canonical inflammasome complex"/>
    <property type="evidence" value="ECO:0007669"/>
    <property type="project" value="Ensembl"/>
</dbReference>
<reference evidence="30" key="3">
    <citation type="submission" date="2023-09" db="UniProtKB">
        <authorList>
            <consortium name="RefSeq"/>
        </authorList>
    </citation>
    <scope>IDENTIFICATION</scope>
    <source>
        <tissue evidence="30">Liver</tissue>
    </source>
</reference>
<dbReference type="PROSITE" id="PS50119">
    <property type="entry name" value="ZF_BBOX"/>
    <property type="match status" value="1"/>
</dbReference>
<dbReference type="Gene3D" id="2.60.120.920">
    <property type="match status" value="1"/>
</dbReference>
<evidence type="ECO:0000256" key="13">
    <source>
        <dbReference type="ARBA" id="ARBA00022859"/>
    </source>
</evidence>
<keyword evidence="15" id="KW-0395">Inflammatory response</keyword>
<dbReference type="Proteomes" id="UP000694394">
    <property type="component" value="Chromosome 17"/>
</dbReference>
<dbReference type="GO" id="GO:1900016">
    <property type="term" value="P:negative regulation of cytokine production involved in inflammatory response"/>
    <property type="evidence" value="ECO:0007669"/>
    <property type="project" value="Ensembl"/>
</dbReference>
<proteinExistence type="predicted"/>
<evidence type="ECO:0000256" key="17">
    <source>
        <dbReference type="ARBA" id="ARBA00023212"/>
    </source>
</evidence>
<dbReference type="PRINTS" id="PR01407">
    <property type="entry name" value="BUTYPHLNCDUF"/>
</dbReference>
<dbReference type="GO" id="GO:1900226">
    <property type="term" value="P:negative regulation of NLRP3 inflammasome complex assembly"/>
    <property type="evidence" value="ECO:0007669"/>
    <property type="project" value="Ensembl"/>
</dbReference>
<evidence type="ECO:0000256" key="20">
    <source>
        <dbReference type="ARBA" id="ARBA00023329"/>
    </source>
</evidence>
<accession>A0A8C5XE19</accession>
<evidence type="ECO:0000256" key="11">
    <source>
        <dbReference type="ARBA" id="ARBA00022771"/>
    </source>
</evidence>
<evidence type="ECO:0000259" key="26">
    <source>
        <dbReference type="PROSITE" id="PS50188"/>
    </source>
</evidence>
<reference evidence="28" key="4">
    <citation type="submission" date="2025-05" db="UniProtKB">
        <authorList>
            <consortium name="Ensembl"/>
        </authorList>
    </citation>
    <scope>IDENTIFICATION</scope>
</reference>
<evidence type="ECO:0000256" key="23">
    <source>
        <dbReference type="PROSITE-ProRule" id="PRU00024"/>
    </source>
</evidence>
<dbReference type="PANTHER" id="PTHR24103">
    <property type="entry name" value="E3 UBIQUITIN-PROTEIN LIGASE TRIM"/>
    <property type="match status" value="1"/>
</dbReference>
<dbReference type="GO" id="GO:1904270">
    <property type="term" value="P:pyroptosome complex assembly"/>
    <property type="evidence" value="ECO:0007669"/>
    <property type="project" value="Ensembl"/>
</dbReference>
<evidence type="ECO:0000256" key="9">
    <source>
        <dbReference type="ARBA" id="ARBA00022701"/>
    </source>
</evidence>
<dbReference type="GO" id="GO:0003779">
    <property type="term" value="F:actin binding"/>
    <property type="evidence" value="ECO:0007669"/>
    <property type="project" value="UniProtKB-KW"/>
</dbReference>
<dbReference type="Gene3D" id="1.10.533.10">
    <property type="entry name" value="Death Domain, Fas"/>
    <property type="match status" value="1"/>
</dbReference>
<dbReference type="GO" id="GO:0005634">
    <property type="term" value="C:nucleus"/>
    <property type="evidence" value="ECO:0007669"/>
    <property type="project" value="UniProtKB-SubCell"/>
</dbReference>
<keyword evidence="17" id="KW-0206">Cytoskeleton</keyword>
<reference evidence="28" key="1">
    <citation type="submission" date="2007-07" db="EMBL/GenBank/DDBJ databases">
        <authorList>
            <consortium name="The Genome Sequencing Platform"/>
            <consortium name="The Genome Assembly Team"/>
            <person name="Lindblad-Toh K."/>
            <person name="DiPalma F."/>
            <person name="Gnerre S."/>
            <person name="Clamp M."/>
            <person name="Lander E.S."/>
        </authorList>
    </citation>
    <scope>NUCLEOTIDE SEQUENCE [LARGE SCALE GENOMIC DNA]</scope>
</reference>
<dbReference type="GO" id="GO:0042802">
    <property type="term" value="F:identical protein binding"/>
    <property type="evidence" value="ECO:0007669"/>
    <property type="project" value="Ensembl"/>
</dbReference>
<dbReference type="InterPro" id="IPR001870">
    <property type="entry name" value="B30.2/SPRY"/>
</dbReference>
<evidence type="ECO:0000256" key="24">
    <source>
        <dbReference type="SAM" id="MobiDB-lite"/>
    </source>
</evidence>
<dbReference type="RefSeq" id="XP_012599154.1">
    <property type="nucleotide sequence ID" value="XM_012743700.2"/>
</dbReference>
<keyword evidence="12" id="KW-0862">Zinc</keyword>
<dbReference type="Pfam" id="PF02758">
    <property type="entry name" value="PYRIN"/>
    <property type="match status" value="1"/>
</dbReference>
<dbReference type="SMART" id="SM01289">
    <property type="entry name" value="PYRIN"/>
    <property type="match status" value="1"/>
</dbReference>
<dbReference type="InterPro" id="IPR000315">
    <property type="entry name" value="Znf_B-box"/>
</dbReference>
<evidence type="ECO:0000313" key="30">
    <source>
        <dbReference type="RefSeq" id="XP_012599154.1"/>
    </source>
</evidence>
<evidence type="ECO:0000256" key="14">
    <source>
        <dbReference type="ARBA" id="ARBA00023054"/>
    </source>
</evidence>
<evidence type="ECO:0000256" key="22">
    <source>
        <dbReference type="ARBA" id="ARBA00071077"/>
    </source>
</evidence>
<evidence type="ECO:0000256" key="21">
    <source>
        <dbReference type="ARBA" id="ARBA00066012"/>
    </source>
</evidence>
<feature type="compositionally biased region" description="Polar residues" evidence="24">
    <location>
        <begin position="342"/>
        <end position="357"/>
    </location>
</feature>
<dbReference type="CTD" id="4210"/>
<dbReference type="CDD" id="cd15813">
    <property type="entry name" value="SPRY_PRY_TRIM20"/>
    <property type="match status" value="1"/>
</dbReference>
<evidence type="ECO:0000259" key="27">
    <source>
        <dbReference type="PROSITE" id="PS50824"/>
    </source>
</evidence>
<evidence type="ECO:0000256" key="4">
    <source>
        <dbReference type="ARBA" id="ARBA00004466"/>
    </source>
</evidence>
<evidence type="ECO:0000256" key="2">
    <source>
        <dbReference type="ARBA" id="ARBA00004245"/>
    </source>
</evidence>
<dbReference type="GO" id="GO:0010508">
    <property type="term" value="P:positive regulation of autophagy"/>
    <property type="evidence" value="ECO:0007669"/>
    <property type="project" value="Ensembl"/>
</dbReference>
<feature type="domain" description="B box-type" evidence="25">
    <location>
        <begin position="414"/>
        <end position="455"/>
    </location>
</feature>
<evidence type="ECO:0000256" key="19">
    <source>
        <dbReference type="ARBA" id="ARBA00023273"/>
    </source>
</evidence>
<dbReference type="PROSITE" id="PS50188">
    <property type="entry name" value="B302_SPRY"/>
    <property type="match status" value="1"/>
</dbReference>
<feature type="region of interest" description="Disordered" evidence="24">
    <location>
        <begin position="90"/>
        <end position="168"/>
    </location>
</feature>
<keyword evidence="20" id="KW-0968">Cytoplasmic vesicle</keyword>
<dbReference type="SMART" id="SM00449">
    <property type="entry name" value="SPRY"/>
    <property type="match status" value="1"/>
</dbReference>
<dbReference type="SUPFAM" id="SSF49899">
    <property type="entry name" value="Concanavalin A-like lectins/glucanases"/>
    <property type="match status" value="1"/>
</dbReference>
<dbReference type="InterPro" id="IPR004020">
    <property type="entry name" value="DAPIN"/>
</dbReference>
<keyword evidence="6" id="KW-0963">Cytoplasm</keyword>
<dbReference type="SUPFAM" id="SSF47986">
    <property type="entry name" value="DEATH domain"/>
    <property type="match status" value="1"/>
</dbReference>
<dbReference type="Pfam" id="PF13765">
    <property type="entry name" value="PRY"/>
    <property type="match status" value="1"/>
</dbReference>
<dbReference type="Pfam" id="PF00622">
    <property type="entry name" value="SPRY"/>
    <property type="match status" value="1"/>
</dbReference>
<dbReference type="KEGG" id="mmur:105859682"/>
<dbReference type="GO" id="GO:0050728">
    <property type="term" value="P:negative regulation of inflammatory response"/>
    <property type="evidence" value="ECO:0007669"/>
    <property type="project" value="Ensembl"/>
</dbReference>
<dbReference type="GO" id="GO:0008270">
    <property type="term" value="F:zinc ion binding"/>
    <property type="evidence" value="ECO:0007669"/>
    <property type="project" value="UniProtKB-KW"/>
</dbReference>
<evidence type="ECO:0000313" key="29">
    <source>
        <dbReference type="Proteomes" id="UP000694394"/>
    </source>
</evidence>
<dbReference type="GO" id="GO:0005875">
    <property type="term" value="C:microtubule associated complex"/>
    <property type="evidence" value="ECO:0007669"/>
    <property type="project" value="Ensembl"/>
</dbReference>
<feature type="domain" description="B30.2/SPRY" evidence="26">
    <location>
        <begin position="623"/>
        <end position="815"/>
    </location>
</feature>
<comment type="subcellular location">
    <subcellularLocation>
        <location evidence="5">Cell projection</location>
        <location evidence="5">Lamellipodium</location>
    </subcellularLocation>
    <subcellularLocation>
        <location evidence="4">Cell projection</location>
        <location evidence="4">Ruffle</location>
    </subcellularLocation>
    <subcellularLocation>
        <location evidence="2">Cytoplasm</location>
        <location evidence="2">Cytoskeleton</location>
    </subcellularLocation>
    <subcellularLocation>
        <location evidence="3">Cytoplasmic vesicle</location>
        <location evidence="3">Autophagosome</location>
    </subcellularLocation>
    <subcellularLocation>
        <location evidence="1">Nucleus</location>
    </subcellularLocation>
</comment>
<dbReference type="GO" id="GO:0005776">
    <property type="term" value="C:autophagosome"/>
    <property type="evidence" value="ECO:0007669"/>
    <property type="project" value="UniProtKB-SubCell"/>
</dbReference>
<dbReference type="InterPro" id="IPR003879">
    <property type="entry name" value="Butyrophylin_SPRY"/>
</dbReference>
<evidence type="ECO:0000256" key="6">
    <source>
        <dbReference type="ARBA" id="ARBA00022490"/>
    </source>
</evidence>
<evidence type="ECO:0000313" key="28">
    <source>
        <dbReference type="Ensembl" id="ENSMICP00000012211.2"/>
    </source>
</evidence>
<dbReference type="SUPFAM" id="SSF57845">
    <property type="entry name" value="B-box zinc-binding domain"/>
    <property type="match status" value="1"/>
</dbReference>
<dbReference type="EMBL" id="ABDC03020827">
    <property type="status" value="NOT_ANNOTATED_CDS"/>
    <property type="molecule type" value="Genomic_DNA"/>
</dbReference>
<evidence type="ECO:0000256" key="16">
    <source>
        <dbReference type="ARBA" id="ARBA00023203"/>
    </source>
</evidence>
<keyword evidence="14" id="KW-0175">Coiled coil</keyword>
<dbReference type="OrthoDB" id="9445371at2759"/>
<dbReference type="GO" id="GO:0006954">
    <property type="term" value="P:inflammatory response"/>
    <property type="evidence" value="ECO:0007669"/>
    <property type="project" value="UniProtKB-KW"/>
</dbReference>
<dbReference type="CDD" id="cd08321">
    <property type="entry name" value="Pyrin_ASC-like"/>
    <property type="match status" value="1"/>
</dbReference>
<evidence type="ECO:0000256" key="15">
    <source>
        <dbReference type="ARBA" id="ARBA00023198"/>
    </source>
</evidence>
<dbReference type="GO" id="GO:0032731">
    <property type="term" value="P:positive regulation of interleukin-1 beta production"/>
    <property type="evidence" value="ECO:0007669"/>
    <property type="project" value="Ensembl"/>
</dbReference>
<dbReference type="GO" id="GO:0034341">
    <property type="term" value="P:response to type II interferon"/>
    <property type="evidence" value="ECO:0007669"/>
    <property type="project" value="Ensembl"/>
</dbReference>
<dbReference type="SMART" id="SM00336">
    <property type="entry name" value="BBOX"/>
    <property type="match status" value="1"/>
</dbReference>
<evidence type="ECO:0000256" key="10">
    <source>
        <dbReference type="ARBA" id="ARBA00022723"/>
    </source>
</evidence>
<evidence type="ECO:0000259" key="25">
    <source>
        <dbReference type="PROSITE" id="PS50119"/>
    </source>
</evidence>
<dbReference type="GO" id="GO:0032695">
    <property type="term" value="P:negative regulation of interleukin-12 production"/>
    <property type="evidence" value="ECO:0007669"/>
    <property type="project" value="Ensembl"/>
</dbReference>
<keyword evidence="8" id="KW-0399">Innate immunity</keyword>
<name>A0A8C5XE19_MICMU</name>